<keyword evidence="5" id="KW-1003">Cell membrane</keyword>
<organism evidence="11 12">
    <name type="scientific">Nicotiana attenuata</name>
    <name type="common">Coyote tobacco</name>
    <dbReference type="NCBI Taxonomy" id="49451"/>
    <lineage>
        <taxon>Eukaryota</taxon>
        <taxon>Viridiplantae</taxon>
        <taxon>Streptophyta</taxon>
        <taxon>Embryophyta</taxon>
        <taxon>Tracheophyta</taxon>
        <taxon>Spermatophyta</taxon>
        <taxon>Magnoliopsida</taxon>
        <taxon>eudicotyledons</taxon>
        <taxon>Gunneridae</taxon>
        <taxon>Pentapetalae</taxon>
        <taxon>asterids</taxon>
        <taxon>lamiids</taxon>
        <taxon>Solanales</taxon>
        <taxon>Solanaceae</taxon>
        <taxon>Nicotianoideae</taxon>
        <taxon>Nicotianeae</taxon>
        <taxon>Nicotiana</taxon>
    </lineage>
</organism>
<accession>A0A1J6J0Z6</accession>
<evidence type="ECO:0000256" key="6">
    <source>
        <dbReference type="ARBA" id="ARBA00022692"/>
    </source>
</evidence>
<keyword evidence="7 10" id="KW-1133">Transmembrane helix</keyword>
<keyword evidence="9 10" id="KW-0472">Membrane</keyword>
<reference evidence="11" key="1">
    <citation type="submission" date="2016-11" db="EMBL/GenBank/DDBJ databases">
        <title>The genome of Nicotiana attenuata.</title>
        <authorList>
            <person name="Xu S."/>
            <person name="Brockmoeller T."/>
            <person name="Gaquerel E."/>
            <person name="Navarro A."/>
            <person name="Kuhl H."/>
            <person name="Gase K."/>
            <person name="Ling Z."/>
            <person name="Zhou W."/>
            <person name="Kreitzer C."/>
            <person name="Stanke M."/>
            <person name="Tang H."/>
            <person name="Lyons E."/>
            <person name="Pandey P."/>
            <person name="Pandey S.P."/>
            <person name="Timmermann B."/>
            <person name="Baldwin I.T."/>
        </authorList>
    </citation>
    <scope>NUCLEOTIDE SEQUENCE [LARGE SCALE GENOMIC DNA]</scope>
    <source>
        <strain evidence="11">UT</strain>
    </source>
</reference>
<evidence type="ECO:0000313" key="12">
    <source>
        <dbReference type="Proteomes" id="UP000187609"/>
    </source>
</evidence>
<dbReference type="InterPro" id="IPR038665">
    <property type="entry name" value="Voltage-dep_anion_channel_sf"/>
</dbReference>
<feature type="transmembrane region" description="Helical" evidence="10">
    <location>
        <begin position="122"/>
        <end position="147"/>
    </location>
</feature>
<dbReference type="GO" id="GO:0012505">
    <property type="term" value="C:endomembrane system"/>
    <property type="evidence" value="ECO:0007669"/>
    <property type="project" value="UniProtKB-SubCell"/>
</dbReference>
<protein>
    <submittedName>
        <fullName evidence="11">S-type anion channel slah3</fullName>
    </submittedName>
</protein>
<dbReference type="GO" id="GO:0005886">
    <property type="term" value="C:plasma membrane"/>
    <property type="evidence" value="ECO:0007669"/>
    <property type="project" value="UniProtKB-SubCell"/>
</dbReference>
<dbReference type="SMR" id="A0A1J6J0Z6"/>
<feature type="transmembrane region" description="Helical" evidence="10">
    <location>
        <begin position="63"/>
        <end position="79"/>
    </location>
</feature>
<evidence type="ECO:0000256" key="8">
    <source>
        <dbReference type="ARBA" id="ARBA00023065"/>
    </source>
</evidence>
<evidence type="ECO:0000256" key="7">
    <source>
        <dbReference type="ARBA" id="ARBA00022989"/>
    </source>
</evidence>
<gene>
    <name evidence="11" type="primary">SLAH3_5</name>
    <name evidence="11" type="ORF">A4A49_15560</name>
</gene>
<dbReference type="PANTHER" id="PTHR31269:SF2">
    <property type="entry name" value="S-TYPE ANION CHANNEL SLAH3"/>
    <property type="match status" value="1"/>
</dbReference>
<dbReference type="STRING" id="49451.A0A1J6J0Z6"/>
<keyword evidence="8" id="KW-0406">Ion transport</keyword>
<dbReference type="Pfam" id="PF03595">
    <property type="entry name" value="SLAC1"/>
    <property type="match status" value="2"/>
</dbReference>
<evidence type="ECO:0000256" key="9">
    <source>
        <dbReference type="ARBA" id="ARBA00023136"/>
    </source>
</evidence>
<dbReference type="Proteomes" id="UP000187609">
    <property type="component" value="Unassembled WGS sequence"/>
</dbReference>
<dbReference type="PANTHER" id="PTHR31269">
    <property type="entry name" value="S-TYPE ANION CHANNEL SLAH3"/>
    <property type="match status" value="1"/>
</dbReference>
<evidence type="ECO:0000256" key="2">
    <source>
        <dbReference type="ARBA" id="ARBA00004236"/>
    </source>
</evidence>
<comment type="subcellular location">
    <subcellularLocation>
        <location evidence="2">Cell membrane</location>
    </subcellularLocation>
    <subcellularLocation>
        <location evidence="1">Endomembrane system</location>
        <topology evidence="1">Multi-pass membrane protein</topology>
    </subcellularLocation>
</comment>
<proteinExistence type="inferred from homology"/>
<keyword evidence="6 10" id="KW-0812">Transmembrane</keyword>
<comment type="caution">
    <text evidence="11">The sequence shown here is derived from an EMBL/GenBank/DDBJ whole genome shotgun (WGS) entry which is preliminary data.</text>
</comment>
<sequence>MSGGQRRLSKVASPVNHLSVVGNFVGALVGASMGLKEGPIFFYAIGLAHYLVLFVTLYERLLISLLSSFISHCFFVKAVRINFFRGFRFSLAWWAYTFPMTGAAIATVRYSTAVTNTATKCLAVILCSLATLTVTALLVTTIIYAFVLRDLFPNDISIAISERRHKTTGLWHLSRFGSSDANDIEQYLKFVDSSDGKDIEASLTHPNSSTIELSTSAPK</sequence>
<dbReference type="InterPro" id="IPR030183">
    <property type="entry name" value="SLAC/SLAH"/>
</dbReference>
<dbReference type="GO" id="GO:0008308">
    <property type="term" value="F:voltage-gated monoatomic anion channel activity"/>
    <property type="evidence" value="ECO:0007669"/>
    <property type="project" value="InterPro"/>
</dbReference>
<name>A0A1J6J0Z6_NICAT</name>
<evidence type="ECO:0000256" key="10">
    <source>
        <dbReference type="SAM" id="Phobius"/>
    </source>
</evidence>
<comment type="similarity">
    <text evidence="3">Belongs to the SLAC1 S-type anion channel family.</text>
</comment>
<dbReference type="OMA" id="RKPRQHH"/>
<evidence type="ECO:0000256" key="1">
    <source>
        <dbReference type="ARBA" id="ARBA00004127"/>
    </source>
</evidence>
<keyword evidence="12" id="KW-1185">Reference proteome</keyword>
<dbReference type="Gene3D" id="1.50.10.150">
    <property type="entry name" value="Voltage-dependent anion channel"/>
    <property type="match status" value="2"/>
</dbReference>
<feature type="transmembrane region" description="Helical" evidence="10">
    <location>
        <begin position="40"/>
        <end position="57"/>
    </location>
</feature>
<evidence type="ECO:0000256" key="4">
    <source>
        <dbReference type="ARBA" id="ARBA00022448"/>
    </source>
</evidence>
<feature type="transmembrane region" description="Helical" evidence="10">
    <location>
        <begin position="91"/>
        <end position="110"/>
    </location>
</feature>
<keyword evidence="4" id="KW-0813">Transport</keyword>
<evidence type="ECO:0000313" key="11">
    <source>
        <dbReference type="EMBL" id="OIT04643.1"/>
    </source>
</evidence>
<dbReference type="InterPro" id="IPR004695">
    <property type="entry name" value="SLAC1/Mae1/Ssu1/TehA"/>
</dbReference>
<dbReference type="EMBL" id="MJEQ01037185">
    <property type="protein sequence ID" value="OIT04643.1"/>
    <property type="molecule type" value="Genomic_DNA"/>
</dbReference>
<dbReference type="Gramene" id="OIT04643">
    <property type="protein sequence ID" value="OIT04643"/>
    <property type="gene ID" value="A4A49_15560"/>
</dbReference>
<dbReference type="GO" id="GO:0006873">
    <property type="term" value="P:intracellular monoatomic ion homeostasis"/>
    <property type="evidence" value="ECO:0007669"/>
    <property type="project" value="InterPro"/>
</dbReference>
<evidence type="ECO:0000256" key="5">
    <source>
        <dbReference type="ARBA" id="ARBA00022475"/>
    </source>
</evidence>
<evidence type="ECO:0000256" key="3">
    <source>
        <dbReference type="ARBA" id="ARBA00007808"/>
    </source>
</evidence>
<dbReference type="AlphaFoldDB" id="A0A1J6J0Z6"/>